<evidence type="ECO:0000256" key="1">
    <source>
        <dbReference type="ARBA" id="ARBA00010990"/>
    </source>
</evidence>
<dbReference type="PANTHER" id="PTHR12215">
    <property type="entry name" value="PHOSPHOPANTETHEINE TRANSFERASE"/>
    <property type="match status" value="1"/>
</dbReference>
<organism evidence="5 6">
    <name type="scientific">Flavobacterium faecale</name>
    <dbReference type="NCBI Taxonomy" id="1355330"/>
    <lineage>
        <taxon>Bacteria</taxon>
        <taxon>Pseudomonadati</taxon>
        <taxon>Bacteroidota</taxon>
        <taxon>Flavobacteriia</taxon>
        <taxon>Flavobacteriales</taxon>
        <taxon>Flavobacteriaceae</taxon>
        <taxon>Flavobacterium</taxon>
    </lineage>
</organism>
<feature type="domain" description="4'-phosphopantetheinyl transferase" evidence="3">
    <location>
        <begin position="132"/>
        <end position="225"/>
    </location>
</feature>
<dbReference type="AlphaFoldDB" id="A0A2S1LEH7"/>
<dbReference type="GO" id="GO:0019878">
    <property type="term" value="P:lysine biosynthetic process via aminoadipic acid"/>
    <property type="evidence" value="ECO:0007669"/>
    <property type="project" value="TreeGrafter"/>
</dbReference>
<protein>
    <submittedName>
        <fullName evidence="5">Uncharacterized protein</fullName>
    </submittedName>
</protein>
<accession>A0A2S1LEH7</accession>
<dbReference type="SUPFAM" id="SSF56214">
    <property type="entry name" value="4'-phosphopantetheinyl transferase"/>
    <property type="match status" value="2"/>
</dbReference>
<comment type="similarity">
    <text evidence="1">Belongs to the P-Pant transferase superfamily. Gsp/Sfp/HetI/AcpT family.</text>
</comment>
<evidence type="ECO:0000259" key="3">
    <source>
        <dbReference type="Pfam" id="PF01648"/>
    </source>
</evidence>
<dbReference type="RefSeq" id="WP_108741111.1">
    <property type="nucleotide sequence ID" value="NZ_CP020918.1"/>
</dbReference>
<keyword evidence="6" id="KW-1185">Reference proteome</keyword>
<name>A0A2S1LEH7_9FLAO</name>
<dbReference type="GO" id="GO:0000287">
    <property type="term" value="F:magnesium ion binding"/>
    <property type="evidence" value="ECO:0007669"/>
    <property type="project" value="InterPro"/>
</dbReference>
<dbReference type="OrthoDB" id="9808281at2"/>
<dbReference type="Proteomes" id="UP000244527">
    <property type="component" value="Chromosome"/>
</dbReference>
<evidence type="ECO:0000256" key="2">
    <source>
        <dbReference type="ARBA" id="ARBA00022679"/>
    </source>
</evidence>
<dbReference type="Pfam" id="PF22624">
    <property type="entry name" value="AASDHPPT_N"/>
    <property type="match status" value="1"/>
</dbReference>
<keyword evidence="2" id="KW-0808">Transferase</keyword>
<dbReference type="EMBL" id="CP020918">
    <property type="protein sequence ID" value="AWG22182.1"/>
    <property type="molecule type" value="Genomic_DNA"/>
</dbReference>
<evidence type="ECO:0000259" key="4">
    <source>
        <dbReference type="Pfam" id="PF22624"/>
    </source>
</evidence>
<reference evidence="5 6" key="1">
    <citation type="submission" date="2017-04" db="EMBL/GenBank/DDBJ databases">
        <title>Compelte genome sequence of WV33.</title>
        <authorList>
            <person name="Lee P.C."/>
        </authorList>
    </citation>
    <scope>NUCLEOTIDE SEQUENCE [LARGE SCALE GENOMIC DNA]</scope>
    <source>
        <strain evidence="5 6">WV33</strain>
    </source>
</reference>
<dbReference type="InterPro" id="IPR037143">
    <property type="entry name" value="4-PPantetheinyl_Trfase_dom_sf"/>
</dbReference>
<feature type="domain" description="4'-phosphopantetheinyl transferase N-terminal" evidence="4">
    <location>
        <begin position="49"/>
        <end position="127"/>
    </location>
</feature>
<sequence length="257" mass="29623">MQKAKLTISTTTFQEGSLSLSLQPKLEQEDILLFTIFLPDFFEIKEHLNSYLTIEEQNKANRFYKTADQNRFVVYRSVLKIILGFFTQNEVLALRFDTKENKKPFLADAPWIHFNISHAEDYAMIALSKTEIGVDIEYIEKDFEFESLIPVIINASEEEVLEKSTDKKRDFYAAWTRKEAVVKATGQGIDDCFQSIPTLDGMHEATLKVDQANTHWSIKGFELATGYIGAIAYNCPATDAKKIRMHKLESDFEQYFK</sequence>
<gene>
    <name evidence="5" type="ORF">FFWV33_11995</name>
</gene>
<dbReference type="Gene3D" id="3.90.470.20">
    <property type="entry name" value="4'-phosphopantetheinyl transferase domain"/>
    <property type="match status" value="2"/>
</dbReference>
<dbReference type="PANTHER" id="PTHR12215:SF10">
    <property type="entry name" value="L-AMINOADIPATE-SEMIALDEHYDE DEHYDROGENASE-PHOSPHOPANTETHEINYL TRANSFERASE"/>
    <property type="match status" value="1"/>
</dbReference>
<proteinExistence type="inferred from homology"/>
<dbReference type="GO" id="GO:0008897">
    <property type="term" value="F:holo-[acyl-carrier-protein] synthase activity"/>
    <property type="evidence" value="ECO:0007669"/>
    <property type="project" value="InterPro"/>
</dbReference>
<dbReference type="InterPro" id="IPR055066">
    <property type="entry name" value="AASDHPPT_N"/>
</dbReference>
<dbReference type="InterPro" id="IPR050559">
    <property type="entry name" value="P-Pant_transferase_sf"/>
</dbReference>
<dbReference type="KEGG" id="ffa:FFWV33_11995"/>
<dbReference type="Pfam" id="PF01648">
    <property type="entry name" value="ACPS"/>
    <property type="match status" value="1"/>
</dbReference>
<dbReference type="InterPro" id="IPR008278">
    <property type="entry name" value="4-PPantetheinyl_Trfase_dom"/>
</dbReference>
<evidence type="ECO:0000313" key="5">
    <source>
        <dbReference type="EMBL" id="AWG22182.1"/>
    </source>
</evidence>
<evidence type="ECO:0000313" key="6">
    <source>
        <dbReference type="Proteomes" id="UP000244527"/>
    </source>
</evidence>
<dbReference type="GO" id="GO:0005829">
    <property type="term" value="C:cytosol"/>
    <property type="evidence" value="ECO:0007669"/>
    <property type="project" value="TreeGrafter"/>
</dbReference>